<sequence>MASRIADVLGGSAGLSIAGGRQPRTRVLAVLPDLDGGGAQRVTLRLLGCLDMQRYDVTLLVLDGPGELSSYVPGCVRLFHAPQHHGLRLGTLATLWHARDADVLIACTELRASYCVQTAARWLHKPSIGWVRIAFDEYAAQLSARHRRRSRDTYGDFDRLVFVSDGARQSFERWYGEQRPAWRTVLNPYQADVPVIGHPRAEPTELSASGRPLLTAIGRLESRKGFDLLIRAAGIARRAGAEFDLAILGEGPLRDVLQTQAQAEGIADRLQMPGFTHDVAQWLRRSRAYVLSSRIEGLPGTILEAFAAGTPVIATRCPHGPEEMLLQGRCGVLVPVDDAAAMAKAIGEVLDSPQRCRELASAGRQRLRDFAPDVIMPQWQALIDDLVAQRRIA</sequence>
<dbReference type="CDD" id="cd03811">
    <property type="entry name" value="GT4_GT28_WabH-like"/>
    <property type="match status" value="1"/>
</dbReference>
<protein>
    <submittedName>
        <fullName evidence="5">Glycosyltransferase involved in cell wall bisynthesis</fullName>
    </submittedName>
</protein>
<dbReference type="RefSeq" id="WP_175550234.1">
    <property type="nucleotide sequence ID" value="NZ_FQWZ01000010.1"/>
</dbReference>
<dbReference type="InterPro" id="IPR001296">
    <property type="entry name" value="Glyco_trans_1"/>
</dbReference>
<evidence type="ECO:0000313" key="5">
    <source>
        <dbReference type="EMBL" id="SHH34731.1"/>
    </source>
</evidence>
<dbReference type="Pfam" id="PF00534">
    <property type="entry name" value="Glycos_transf_1"/>
    <property type="match status" value="1"/>
</dbReference>
<evidence type="ECO:0000259" key="4">
    <source>
        <dbReference type="Pfam" id="PF13439"/>
    </source>
</evidence>
<dbReference type="GO" id="GO:1901135">
    <property type="term" value="P:carbohydrate derivative metabolic process"/>
    <property type="evidence" value="ECO:0007669"/>
    <property type="project" value="UniProtKB-ARBA"/>
</dbReference>
<reference evidence="5 6" key="1">
    <citation type="submission" date="2016-11" db="EMBL/GenBank/DDBJ databases">
        <authorList>
            <person name="Jaros S."/>
            <person name="Januszkiewicz K."/>
            <person name="Wedrychowicz H."/>
        </authorList>
    </citation>
    <scope>NUCLEOTIDE SEQUENCE [LARGE SCALE GENOMIC DNA]</scope>
    <source>
        <strain evidence="5 6">CGMCC 1.7049</strain>
    </source>
</reference>
<dbReference type="Pfam" id="PF13439">
    <property type="entry name" value="Glyco_transf_4"/>
    <property type="match status" value="1"/>
</dbReference>
<dbReference type="STRING" id="490188.SAMN04488068_0013"/>
<keyword evidence="1" id="KW-0328">Glycosyltransferase</keyword>
<feature type="domain" description="Glycosyltransferase subfamily 4-like N-terminal" evidence="4">
    <location>
        <begin position="37"/>
        <end position="179"/>
    </location>
</feature>
<dbReference type="InterPro" id="IPR028098">
    <property type="entry name" value="Glyco_trans_4-like_N"/>
</dbReference>
<dbReference type="SUPFAM" id="SSF53756">
    <property type="entry name" value="UDP-Glycosyltransferase/glycogen phosphorylase"/>
    <property type="match status" value="1"/>
</dbReference>
<dbReference type="Proteomes" id="UP000199758">
    <property type="component" value="Unassembled WGS sequence"/>
</dbReference>
<feature type="domain" description="Glycosyl transferase family 1" evidence="3">
    <location>
        <begin position="207"/>
        <end position="366"/>
    </location>
</feature>
<gene>
    <name evidence="5" type="ORF">SAMN04488068_0013</name>
</gene>
<dbReference type="GO" id="GO:0016757">
    <property type="term" value="F:glycosyltransferase activity"/>
    <property type="evidence" value="ECO:0007669"/>
    <property type="project" value="UniProtKB-KW"/>
</dbReference>
<proteinExistence type="predicted"/>
<evidence type="ECO:0000256" key="1">
    <source>
        <dbReference type="ARBA" id="ARBA00022676"/>
    </source>
</evidence>
<name>A0A1M5S8C7_9GAMM</name>
<dbReference type="Gene3D" id="3.40.50.2000">
    <property type="entry name" value="Glycogen Phosphorylase B"/>
    <property type="match status" value="2"/>
</dbReference>
<keyword evidence="2 5" id="KW-0808">Transferase</keyword>
<dbReference type="AlphaFoldDB" id="A0A1M5S8C7"/>
<organism evidence="5 6">
    <name type="scientific">Hydrocarboniphaga daqingensis</name>
    <dbReference type="NCBI Taxonomy" id="490188"/>
    <lineage>
        <taxon>Bacteria</taxon>
        <taxon>Pseudomonadati</taxon>
        <taxon>Pseudomonadota</taxon>
        <taxon>Gammaproteobacteria</taxon>
        <taxon>Nevskiales</taxon>
        <taxon>Nevskiaceae</taxon>
        <taxon>Hydrocarboniphaga</taxon>
    </lineage>
</organism>
<keyword evidence="6" id="KW-1185">Reference proteome</keyword>
<evidence type="ECO:0000259" key="3">
    <source>
        <dbReference type="Pfam" id="PF00534"/>
    </source>
</evidence>
<accession>A0A1M5S8C7</accession>
<evidence type="ECO:0000313" key="6">
    <source>
        <dbReference type="Proteomes" id="UP000199758"/>
    </source>
</evidence>
<dbReference type="PANTHER" id="PTHR12526">
    <property type="entry name" value="GLYCOSYLTRANSFERASE"/>
    <property type="match status" value="1"/>
</dbReference>
<evidence type="ECO:0000256" key="2">
    <source>
        <dbReference type="ARBA" id="ARBA00022679"/>
    </source>
</evidence>
<dbReference type="PANTHER" id="PTHR12526:SF510">
    <property type="entry name" value="D-INOSITOL 3-PHOSPHATE GLYCOSYLTRANSFERASE"/>
    <property type="match status" value="1"/>
</dbReference>
<dbReference type="EMBL" id="FQWZ01000010">
    <property type="protein sequence ID" value="SHH34731.1"/>
    <property type="molecule type" value="Genomic_DNA"/>
</dbReference>